<proteinExistence type="predicted"/>
<dbReference type="PANTHER" id="PTHR33566">
    <property type="entry name" value="EN/SPM-LIKE TRANSPOSON-RELATED"/>
    <property type="match status" value="1"/>
</dbReference>
<evidence type="ECO:0000313" key="1">
    <source>
        <dbReference type="EnsemblPlants" id="Solyc03g083195.1.1"/>
    </source>
</evidence>
<evidence type="ECO:0000313" key="2">
    <source>
        <dbReference type="Proteomes" id="UP000004994"/>
    </source>
</evidence>
<accession>A0A3Q7GA38</accession>
<dbReference type="EnsemblPlants" id="Solyc03g083195.1.1">
    <property type="protein sequence ID" value="Solyc03g083195.1.1"/>
    <property type="gene ID" value="Solyc03g083195.1"/>
</dbReference>
<dbReference type="InParanoid" id="A0A3Q7GA38"/>
<organism evidence="1">
    <name type="scientific">Solanum lycopersicum</name>
    <name type="common">Tomato</name>
    <name type="synonym">Lycopersicon esculentum</name>
    <dbReference type="NCBI Taxonomy" id="4081"/>
    <lineage>
        <taxon>Eukaryota</taxon>
        <taxon>Viridiplantae</taxon>
        <taxon>Streptophyta</taxon>
        <taxon>Embryophyta</taxon>
        <taxon>Tracheophyta</taxon>
        <taxon>Spermatophyta</taxon>
        <taxon>Magnoliopsida</taxon>
        <taxon>eudicotyledons</taxon>
        <taxon>Gunneridae</taxon>
        <taxon>Pentapetalae</taxon>
        <taxon>asterids</taxon>
        <taxon>lamiids</taxon>
        <taxon>Solanales</taxon>
        <taxon>Solanaceae</taxon>
        <taxon>Solanoideae</taxon>
        <taxon>Solaneae</taxon>
        <taxon>Solanum</taxon>
        <taxon>Solanum subgen. Lycopersicon</taxon>
    </lineage>
</organism>
<keyword evidence="2" id="KW-1185">Reference proteome</keyword>
<dbReference type="AlphaFoldDB" id="A0A3Q7GA38"/>
<reference evidence="1" key="2">
    <citation type="submission" date="2019-01" db="UniProtKB">
        <authorList>
            <consortium name="EnsemblPlants"/>
        </authorList>
    </citation>
    <scope>IDENTIFICATION</scope>
    <source>
        <strain evidence="1">cv. Heinz 1706</strain>
    </source>
</reference>
<dbReference type="Proteomes" id="UP000004994">
    <property type="component" value="Chromosome 3"/>
</dbReference>
<reference evidence="1" key="1">
    <citation type="journal article" date="2012" name="Nature">
        <title>The tomato genome sequence provides insights into fleshy fruit evolution.</title>
        <authorList>
            <consortium name="Tomato Genome Consortium"/>
        </authorList>
    </citation>
    <scope>NUCLEOTIDE SEQUENCE [LARGE SCALE GENOMIC DNA]</scope>
    <source>
        <strain evidence="1">cv. Heinz 1706</strain>
    </source>
</reference>
<sequence length="195" mass="22260">MENNNFDSKVNINFAIKIVVPHSSLQRRSLALLEISGNSTMEDEQQRMSIDNEEDMAYASDNVMQTWCHSILSNQILNLRCPTWEKLEDAIKETGLQIKHHDDNIKFLEGQKNRLDDSILDLEAAISVQLQKHTGAQITNIPFMKDIIGIVALLGKVYDDNLSSPCSRDYSTRSFCPNQDYSMWLPDGEDLRQIV</sequence>
<dbReference type="PANTHER" id="PTHR33566:SF6">
    <property type="entry name" value="PROTEIN DEFECTIVE IN MERISTEM SILENCING 3"/>
    <property type="match status" value="1"/>
</dbReference>
<name>A0A3Q7GA38_SOLLC</name>
<protein>
    <submittedName>
        <fullName evidence="1">Uncharacterized protein</fullName>
    </submittedName>
</protein>
<dbReference type="Gramene" id="Solyc03g083195.1.1">
    <property type="protein sequence ID" value="Solyc03g083195.1.1"/>
    <property type="gene ID" value="Solyc03g083195.1"/>
</dbReference>